<reference evidence="2 3" key="1">
    <citation type="submission" date="2020-02" db="EMBL/GenBank/DDBJ databases">
        <title>Genome sequencing for Kineobactrum sp. M2.</title>
        <authorList>
            <person name="Park S.-J."/>
        </authorList>
    </citation>
    <scope>NUCLEOTIDE SEQUENCE [LARGE SCALE GENOMIC DNA]</scope>
    <source>
        <strain evidence="2 3">M2</strain>
    </source>
</reference>
<dbReference type="Proteomes" id="UP000477680">
    <property type="component" value="Chromosome"/>
</dbReference>
<dbReference type="EMBL" id="CP048711">
    <property type="protein sequence ID" value="QIB66748.1"/>
    <property type="molecule type" value="Genomic_DNA"/>
</dbReference>
<evidence type="ECO:0000259" key="1">
    <source>
        <dbReference type="SMART" id="SM00731"/>
    </source>
</evidence>
<name>A0A6C0U488_9GAMM</name>
<proteinExistence type="predicted"/>
<gene>
    <name evidence="2" type="ORF">G3T16_16460</name>
</gene>
<dbReference type="KEGG" id="kim:G3T16_16460"/>
<dbReference type="PANTHER" id="PTHR38773:SF1">
    <property type="entry name" value="PROTEIN SPRT"/>
    <property type="match status" value="1"/>
</dbReference>
<accession>A0A6C0U488</accession>
<feature type="domain" description="SprT-like" evidence="1">
    <location>
        <begin position="46"/>
        <end position="202"/>
    </location>
</feature>
<protein>
    <submittedName>
        <fullName evidence="2">Metallopeptidase (SprT family)</fullName>
    </submittedName>
</protein>
<evidence type="ECO:0000313" key="2">
    <source>
        <dbReference type="EMBL" id="QIB66748.1"/>
    </source>
</evidence>
<dbReference type="AlphaFoldDB" id="A0A6C0U488"/>
<dbReference type="InterPro" id="IPR006640">
    <property type="entry name" value="SprT-like_domain"/>
</dbReference>
<keyword evidence="3" id="KW-1185">Reference proteome</keyword>
<evidence type="ECO:0000313" key="3">
    <source>
        <dbReference type="Proteomes" id="UP000477680"/>
    </source>
</evidence>
<dbReference type="PANTHER" id="PTHR38773">
    <property type="entry name" value="PROTEIN SPRT"/>
    <property type="match status" value="1"/>
</dbReference>
<sequence length="210" mass="24130">MRRSSAGCSCAGRPCRIHWARIQTPSEAPVPDPIVPIDASQRLQVERATEHFVAEAARHLQLSLPPVAVVFDLSGTAAGMFSVQGRRCQIRYNPWIFALHFAENLRHTVPHEVAHYAVYRRWGQRRLRPHGPEWRWLMDCFGVPPRVTFDLDLAGVPVRRQRRYPYRCACREHAVSTVRHRRVLRGQASYRCRDCDSELTPVAERLASSD</sequence>
<dbReference type="Pfam" id="PF10263">
    <property type="entry name" value="SprT-like"/>
    <property type="match status" value="1"/>
</dbReference>
<organism evidence="2 3">
    <name type="scientific">Kineobactrum salinum</name>
    <dbReference type="NCBI Taxonomy" id="2708301"/>
    <lineage>
        <taxon>Bacteria</taxon>
        <taxon>Pseudomonadati</taxon>
        <taxon>Pseudomonadota</taxon>
        <taxon>Gammaproteobacteria</taxon>
        <taxon>Cellvibrionales</taxon>
        <taxon>Halieaceae</taxon>
        <taxon>Kineobactrum</taxon>
    </lineage>
</organism>
<dbReference type="SMART" id="SM00731">
    <property type="entry name" value="SprT"/>
    <property type="match status" value="1"/>
</dbReference>
<dbReference type="GO" id="GO:0006950">
    <property type="term" value="P:response to stress"/>
    <property type="evidence" value="ECO:0007669"/>
    <property type="project" value="UniProtKB-ARBA"/>
</dbReference>